<evidence type="ECO:0000256" key="5">
    <source>
        <dbReference type="ARBA" id="ARBA00022827"/>
    </source>
</evidence>
<evidence type="ECO:0000259" key="10">
    <source>
        <dbReference type="PROSITE" id="PS51384"/>
    </source>
</evidence>
<feature type="region of interest" description="Disordered" evidence="8">
    <location>
        <begin position="65"/>
        <end position="91"/>
    </location>
</feature>
<dbReference type="Proteomes" id="UP000815325">
    <property type="component" value="Unassembled WGS sequence"/>
</dbReference>
<evidence type="ECO:0000256" key="3">
    <source>
        <dbReference type="ARBA" id="ARBA00022630"/>
    </source>
</evidence>
<dbReference type="InterPro" id="IPR001709">
    <property type="entry name" value="Flavoprot_Pyr_Nucl_cyt_Rdtase"/>
</dbReference>
<feature type="compositionally biased region" description="Acidic residues" evidence="8">
    <location>
        <begin position="120"/>
        <end position="132"/>
    </location>
</feature>
<keyword evidence="6" id="KW-0521">NADP</keyword>
<keyword evidence="12" id="KW-1185">Reference proteome</keyword>
<feature type="region of interest" description="Disordered" evidence="8">
    <location>
        <begin position="628"/>
        <end position="723"/>
    </location>
</feature>
<dbReference type="Gene3D" id="1.20.990.10">
    <property type="entry name" value="NADPH-cytochrome p450 Reductase, Chain A, domain 3"/>
    <property type="match status" value="1"/>
</dbReference>
<keyword evidence="3" id="KW-0285">Flavoprotein</keyword>
<accession>A0ABQ7H6L1</accession>
<gene>
    <name evidence="11" type="ORF">DUNSADRAFT_6734</name>
</gene>
<dbReference type="SUPFAM" id="SSF52218">
    <property type="entry name" value="Flavoproteins"/>
    <property type="match status" value="1"/>
</dbReference>
<dbReference type="InterPro" id="IPR003097">
    <property type="entry name" value="CysJ-like_FAD-binding"/>
</dbReference>
<dbReference type="InterPro" id="IPR029039">
    <property type="entry name" value="Flavoprotein-like_sf"/>
</dbReference>
<dbReference type="InterPro" id="IPR023173">
    <property type="entry name" value="NADPH_Cyt_P450_Rdtase_alpha"/>
</dbReference>
<feature type="compositionally biased region" description="Basic residues" evidence="8">
    <location>
        <begin position="77"/>
        <end position="86"/>
    </location>
</feature>
<evidence type="ECO:0000256" key="8">
    <source>
        <dbReference type="SAM" id="MobiDB-lite"/>
    </source>
</evidence>
<evidence type="ECO:0000256" key="2">
    <source>
        <dbReference type="ARBA" id="ARBA00001974"/>
    </source>
</evidence>
<dbReference type="SUPFAM" id="SSF63380">
    <property type="entry name" value="Riboflavin synthase domain-like"/>
    <property type="match status" value="1"/>
</dbReference>
<feature type="compositionally biased region" description="Low complexity" evidence="8">
    <location>
        <begin position="628"/>
        <end position="666"/>
    </location>
</feature>
<dbReference type="InterPro" id="IPR008254">
    <property type="entry name" value="Flavodoxin/NO_synth"/>
</dbReference>
<feature type="region of interest" description="Disordered" evidence="8">
    <location>
        <begin position="117"/>
        <end position="176"/>
    </location>
</feature>
<dbReference type="PANTHER" id="PTHR19384">
    <property type="entry name" value="NITRIC OXIDE SYNTHASE-RELATED"/>
    <property type="match status" value="1"/>
</dbReference>
<dbReference type="InterPro" id="IPR017927">
    <property type="entry name" value="FAD-bd_FR_type"/>
</dbReference>
<feature type="compositionally biased region" description="Low complexity" evidence="8">
    <location>
        <begin position="154"/>
        <end position="164"/>
    </location>
</feature>
<comment type="cofactor">
    <cofactor evidence="1">
        <name>FMN</name>
        <dbReference type="ChEBI" id="CHEBI:58210"/>
    </cofactor>
</comment>
<organism evidence="11 12">
    <name type="scientific">Dunaliella salina</name>
    <name type="common">Green alga</name>
    <name type="synonym">Protococcus salinus</name>
    <dbReference type="NCBI Taxonomy" id="3046"/>
    <lineage>
        <taxon>Eukaryota</taxon>
        <taxon>Viridiplantae</taxon>
        <taxon>Chlorophyta</taxon>
        <taxon>core chlorophytes</taxon>
        <taxon>Chlorophyceae</taxon>
        <taxon>CS clade</taxon>
        <taxon>Chlamydomonadales</taxon>
        <taxon>Dunaliellaceae</taxon>
        <taxon>Dunaliella</taxon>
    </lineage>
</organism>
<dbReference type="Gene3D" id="3.40.50.80">
    <property type="entry name" value="Nucleotide-binding domain of ferredoxin-NADP reductase (FNR) module"/>
    <property type="match status" value="2"/>
</dbReference>
<keyword evidence="5" id="KW-0274">FAD</keyword>
<dbReference type="Pfam" id="PF00258">
    <property type="entry name" value="Flavodoxin_1"/>
    <property type="match status" value="1"/>
</dbReference>
<comment type="caution">
    <text evidence="11">The sequence shown here is derived from an EMBL/GenBank/DDBJ whole genome shotgun (WGS) entry which is preliminary data.</text>
</comment>
<dbReference type="PROSITE" id="PS51384">
    <property type="entry name" value="FAD_FR"/>
    <property type="match status" value="1"/>
</dbReference>
<protein>
    <submittedName>
        <fullName evidence="11">Uncharacterized protein</fullName>
    </submittedName>
</protein>
<dbReference type="Pfam" id="PF00667">
    <property type="entry name" value="FAD_binding_1"/>
    <property type="match status" value="1"/>
</dbReference>
<evidence type="ECO:0000256" key="4">
    <source>
        <dbReference type="ARBA" id="ARBA00022643"/>
    </source>
</evidence>
<dbReference type="PRINTS" id="PR00371">
    <property type="entry name" value="FPNCR"/>
</dbReference>
<dbReference type="Gene3D" id="2.40.30.10">
    <property type="entry name" value="Translation factors"/>
    <property type="match status" value="1"/>
</dbReference>
<feature type="domain" description="FAD-binding FR-type" evidence="10">
    <location>
        <begin position="347"/>
        <end position="596"/>
    </location>
</feature>
<dbReference type="PANTHER" id="PTHR19384:SF128">
    <property type="entry name" value="NADPH OXIDOREDUCTASE A"/>
    <property type="match status" value="1"/>
</dbReference>
<feature type="domain" description="Flavodoxin-like" evidence="9">
    <location>
        <begin position="178"/>
        <end position="310"/>
    </location>
</feature>
<evidence type="ECO:0000256" key="7">
    <source>
        <dbReference type="ARBA" id="ARBA00023002"/>
    </source>
</evidence>
<feature type="compositionally biased region" description="Low complexity" evidence="8">
    <location>
        <begin position="686"/>
        <end position="700"/>
    </location>
</feature>
<comment type="cofactor">
    <cofactor evidence="2">
        <name>FAD</name>
        <dbReference type="ChEBI" id="CHEBI:57692"/>
    </cofactor>
</comment>
<evidence type="ECO:0000259" key="9">
    <source>
        <dbReference type="PROSITE" id="PS50902"/>
    </source>
</evidence>
<reference evidence="11" key="1">
    <citation type="submission" date="2017-08" db="EMBL/GenBank/DDBJ databases">
        <authorList>
            <person name="Polle J.E."/>
            <person name="Barry K."/>
            <person name="Cushman J."/>
            <person name="Schmutz J."/>
            <person name="Tran D."/>
            <person name="Hathwaick L.T."/>
            <person name="Yim W.C."/>
            <person name="Jenkins J."/>
            <person name="Mckie-Krisberg Z.M."/>
            <person name="Prochnik S."/>
            <person name="Lindquist E."/>
            <person name="Dockter R.B."/>
            <person name="Adam C."/>
            <person name="Molina H."/>
            <person name="Bunkerborg J."/>
            <person name="Jin E."/>
            <person name="Buchheim M."/>
            <person name="Magnuson J."/>
        </authorList>
    </citation>
    <scope>NUCLEOTIDE SEQUENCE</scope>
    <source>
        <strain evidence="11">CCAP 19/18</strain>
    </source>
</reference>
<keyword evidence="7" id="KW-0560">Oxidoreductase</keyword>
<dbReference type="InterPro" id="IPR017938">
    <property type="entry name" value="Riboflavin_synthase-like_b-brl"/>
</dbReference>
<sequence>MRALWRSGEGLTIGSSTNVPTWAKWCAIAIGAPLAAYVLLKKKDGVFNGHLHPNDFDRFLVSKETEHPTGLPPPSAAKKKKKKSRSKGWWNWGLGRGVAQQERGKVSGPFETFLKVEEPAQQEDSEEEEDDDHRDPVDFNSFLKAAIPSGGGASQRQHAQQQAGPAPPPGPKPDQARVLVMYGTEFGFSKEIAEKLCAKLRDAGKYWPVLENMAEHPQGFDFTQEQALLIACSTQPRDFCEWLMAGKAGALSHLNFSVCALGDKSYQHYCRCGKLLDTALASAGATCIAPRQDVNREDWAAVNAWMDAAVAGLDKLELQPVGEEAAVALGGGAAAHAEPKAKRWGKSRPYPARVVTVEPLCNVTNKHDKVDSLGIYAPNSSEAVEELLGVMGVNSEEPVPVPSWHYIEDPDEEGAAGGPQGTTMPLREALRKCYDLRVPKAELFHALWAALPESARQRAQGSDQGGDRLEQQASSGDEGAQAAVLAQLLAGGAEALDAYFDYTGRHVSDVLRTFPSARISLSQLLGALRALQPRLYSISSSPLEGAGHVQATIAEVRYEAFGKPRAGVASAHVSSCLKPGDRVRVYIHKNPDFRLPQDPSTPIIMVGPGTGLAPFRAFILHRLLGGAADDSSTDGSDSHISGSNASAALSSNSNGSSSANGSTANGIPGSGSHTDGAVANGHVRPSVNSSPANGSSSGNGFARVAVNGSRDHGGANGQNNGQSRGVGQMVLFFGCRRRDQDYLYGRDLDAWAASGAITLFNAFSREQVEKELLAMFAAHLAAKGTAPAATTTPSKKAAKKKSAAAAKQAGEGACLDGAAAAQQYLEKLSTSGRYQRDVWYT</sequence>
<name>A0ABQ7H6L1_DUNSA</name>
<feature type="region of interest" description="Disordered" evidence="8">
    <location>
        <begin position="457"/>
        <end position="477"/>
    </location>
</feature>
<evidence type="ECO:0000256" key="6">
    <source>
        <dbReference type="ARBA" id="ARBA00022857"/>
    </source>
</evidence>
<evidence type="ECO:0000313" key="11">
    <source>
        <dbReference type="EMBL" id="KAF5842491.1"/>
    </source>
</evidence>
<dbReference type="PROSITE" id="PS50902">
    <property type="entry name" value="FLAVODOXIN_LIKE"/>
    <property type="match status" value="1"/>
</dbReference>
<dbReference type="Gene3D" id="3.40.50.360">
    <property type="match status" value="1"/>
</dbReference>
<dbReference type="EMBL" id="MU069460">
    <property type="protein sequence ID" value="KAF5842491.1"/>
    <property type="molecule type" value="Genomic_DNA"/>
</dbReference>
<evidence type="ECO:0000313" key="12">
    <source>
        <dbReference type="Proteomes" id="UP000815325"/>
    </source>
</evidence>
<evidence type="ECO:0000256" key="1">
    <source>
        <dbReference type="ARBA" id="ARBA00001917"/>
    </source>
</evidence>
<proteinExistence type="predicted"/>
<dbReference type="InterPro" id="IPR039261">
    <property type="entry name" value="FNR_nucleotide-bd"/>
</dbReference>
<keyword evidence="4" id="KW-0288">FMN</keyword>
<dbReference type="SUPFAM" id="SSF52343">
    <property type="entry name" value="Ferredoxin reductase-like, C-terminal NADP-linked domain"/>
    <property type="match status" value="2"/>
</dbReference>